<dbReference type="VEuPathDB" id="MicrosporidiaDB:EDEG_03828"/>
<dbReference type="Pfam" id="PF12906">
    <property type="entry name" value="RINGv"/>
    <property type="match status" value="1"/>
</dbReference>
<keyword evidence="4" id="KW-0812">Transmembrane</keyword>
<reference evidence="6 7" key="1">
    <citation type="submission" date="2011-08" db="EMBL/GenBank/DDBJ databases">
        <authorList>
            <person name="Liu Z.J."/>
            <person name="Shi F.L."/>
            <person name="Lu J.Q."/>
            <person name="Li M."/>
            <person name="Wang Z.L."/>
        </authorList>
    </citation>
    <scope>NUCLEOTIDE SEQUENCE [LARGE SCALE GENOMIC DNA]</scope>
    <source>
        <strain evidence="6 7">USNM 41457</strain>
    </source>
</reference>
<dbReference type="InterPro" id="IPR011016">
    <property type="entry name" value="Znf_RING-CH"/>
</dbReference>
<keyword evidence="4" id="KW-0472">Membrane</keyword>
<dbReference type="SMART" id="SM00744">
    <property type="entry name" value="RINGv"/>
    <property type="match status" value="1"/>
</dbReference>
<dbReference type="SUPFAM" id="SSF57850">
    <property type="entry name" value="RING/U-box"/>
    <property type="match status" value="1"/>
</dbReference>
<evidence type="ECO:0000256" key="4">
    <source>
        <dbReference type="SAM" id="Phobius"/>
    </source>
</evidence>
<evidence type="ECO:0000259" key="5">
    <source>
        <dbReference type="PROSITE" id="PS51292"/>
    </source>
</evidence>
<evidence type="ECO:0000256" key="2">
    <source>
        <dbReference type="ARBA" id="ARBA00022771"/>
    </source>
</evidence>
<dbReference type="OMA" id="DEWIRPC"/>
<dbReference type="AlphaFoldDB" id="J9DGA6"/>
<keyword evidence="2" id="KW-0863">Zinc-finger</keyword>
<feature type="transmembrane region" description="Helical" evidence="4">
    <location>
        <begin position="284"/>
        <end position="304"/>
    </location>
</feature>
<feature type="transmembrane region" description="Helical" evidence="4">
    <location>
        <begin position="151"/>
        <end position="176"/>
    </location>
</feature>
<reference evidence="7" key="2">
    <citation type="submission" date="2015-07" db="EMBL/GenBank/DDBJ databases">
        <title>Contrasting host-pathogen interactions and genome evolution in two generalist and specialist microsporidian pathogens of mosquitoes.</title>
        <authorList>
            <consortium name="The Broad Institute Genomics Platform"/>
            <consortium name="The Broad Institute Genome Sequencing Center for Infectious Disease"/>
            <person name="Cuomo C.A."/>
            <person name="Sanscrainte N.D."/>
            <person name="Goldberg J.M."/>
            <person name="Heiman D."/>
            <person name="Young S."/>
            <person name="Zeng Q."/>
            <person name="Becnel J.J."/>
            <person name="Birren B.W."/>
        </authorList>
    </citation>
    <scope>NUCLEOTIDE SEQUENCE [LARGE SCALE GENOMIC DNA]</scope>
    <source>
        <strain evidence="7">USNM 41457</strain>
    </source>
</reference>
<keyword evidence="4" id="KW-1133">Transmembrane helix</keyword>
<keyword evidence="7" id="KW-1185">Reference proteome</keyword>
<dbReference type="Gene3D" id="3.30.40.10">
    <property type="entry name" value="Zinc/RING finger domain, C3HC4 (zinc finger)"/>
    <property type="match status" value="1"/>
</dbReference>
<feature type="transmembrane region" description="Helical" evidence="4">
    <location>
        <begin position="245"/>
        <end position="264"/>
    </location>
</feature>
<dbReference type="OrthoDB" id="5817083at2759"/>
<dbReference type="EMBL" id="AFBI03000131">
    <property type="protein sequence ID" value="EJW01625.1"/>
    <property type="molecule type" value="Genomic_DNA"/>
</dbReference>
<evidence type="ECO:0000256" key="1">
    <source>
        <dbReference type="ARBA" id="ARBA00022723"/>
    </source>
</evidence>
<dbReference type="CDD" id="cd16495">
    <property type="entry name" value="RING_CH-C4HC3_MARCH"/>
    <property type="match status" value="1"/>
</dbReference>
<keyword evidence="1" id="KW-0479">Metal-binding</keyword>
<gene>
    <name evidence="6" type="ORF">EDEG_03828</name>
</gene>
<dbReference type="HOGENOM" id="CLU_811757_0_0_1"/>
<name>J9DGA6_EDHAE</name>
<sequence length="373" mass="43616">MKKIKKTTVETQNGQIPILDQSDQAFSNDDEMFLVLTKNLSSQNKNEHSCFKRVTFKEIVTKQEINNQKECWICLESENEKQMATPCECKGATKYVHKECFKSFLASKTNVETLHCSFCKRRYYLQFPRIAFLRIYELMGKFNRFVCNATFLLFLFSLLYIVIFLYGLSVIIPFAGKNAIRDYVLIYPKYKFCFSNLNLINVARIIIGAPLLPIIILTCTHQNFRIFLHIVPCILIMEKLNLKNIILAGSPMLFFIYCRLIMILESKLGKAEDVEEPGIVFNDSYVYITKMVVSLMTPYFGILFGRYVLQNIWRCIYALFTWQIVEVKYNLKTIVWSFIGCVLYVLISDGLGLLYLIMKKRKISNVKIFSRKY</sequence>
<dbReference type="PANTHER" id="PTHR46347">
    <property type="entry name" value="RING/FYVE/PHD ZINC FINGER SUPERFAMILY PROTEIN"/>
    <property type="match status" value="1"/>
</dbReference>
<dbReference type="Proteomes" id="UP000003163">
    <property type="component" value="Unassembled WGS sequence"/>
</dbReference>
<dbReference type="PROSITE" id="PS51292">
    <property type="entry name" value="ZF_RING_CH"/>
    <property type="match status" value="1"/>
</dbReference>
<feature type="domain" description="RING-CH-type" evidence="5">
    <location>
        <begin position="63"/>
        <end position="126"/>
    </location>
</feature>
<accession>J9DGA6</accession>
<feature type="transmembrane region" description="Helical" evidence="4">
    <location>
        <begin position="311"/>
        <end position="329"/>
    </location>
</feature>
<feature type="transmembrane region" description="Helical" evidence="4">
    <location>
        <begin position="335"/>
        <end position="357"/>
    </location>
</feature>
<proteinExistence type="predicted"/>
<dbReference type="InterPro" id="IPR013083">
    <property type="entry name" value="Znf_RING/FYVE/PHD"/>
</dbReference>
<feature type="transmembrane region" description="Helical" evidence="4">
    <location>
        <begin position="196"/>
        <end position="219"/>
    </location>
</feature>
<protein>
    <recommendedName>
        <fullName evidence="5">RING-CH-type domain-containing protein</fullName>
    </recommendedName>
</protein>
<evidence type="ECO:0000313" key="7">
    <source>
        <dbReference type="Proteomes" id="UP000003163"/>
    </source>
</evidence>
<dbReference type="GO" id="GO:0008270">
    <property type="term" value="F:zinc ion binding"/>
    <property type="evidence" value="ECO:0007669"/>
    <property type="project" value="UniProtKB-KW"/>
</dbReference>
<organism evidence="6 7">
    <name type="scientific">Edhazardia aedis (strain USNM 41457)</name>
    <name type="common">Microsporidian parasite</name>
    <dbReference type="NCBI Taxonomy" id="1003232"/>
    <lineage>
        <taxon>Eukaryota</taxon>
        <taxon>Fungi</taxon>
        <taxon>Fungi incertae sedis</taxon>
        <taxon>Microsporidia</taxon>
        <taxon>Edhazardia</taxon>
    </lineage>
</organism>
<evidence type="ECO:0000256" key="3">
    <source>
        <dbReference type="ARBA" id="ARBA00022833"/>
    </source>
</evidence>
<comment type="caution">
    <text evidence="6">The sequence shown here is derived from an EMBL/GenBank/DDBJ whole genome shotgun (WGS) entry which is preliminary data.</text>
</comment>
<keyword evidence="3" id="KW-0862">Zinc</keyword>
<dbReference type="InParanoid" id="J9DGA6"/>
<evidence type="ECO:0000313" key="6">
    <source>
        <dbReference type="EMBL" id="EJW01625.1"/>
    </source>
</evidence>
<dbReference type="PANTHER" id="PTHR46347:SF1">
    <property type="entry name" value="RING_FYVE_PHD ZINC FINGER SUPERFAMILY PROTEIN"/>
    <property type="match status" value="1"/>
</dbReference>